<dbReference type="InterPro" id="IPR028082">
    <property type="entry name" value="Peripla_BP_I"/>
</dbReference>
<organism evidence="5 6">
    <name type="scientific">Rivihabitans pingtungensis</name>
    <dbReference type="NCBI Taxonomy" id="1054498"/>
    <lineage>
        <taxon>Bacteria</taxon>
        <taxon>Pseudomonadati</taxon>
        <taxon>Pseudomonadota</taxon>
        <taxon>Betaproteobacteria</taxon>
        <taxon>Neisseriales</taxon>
        <taxon>Aquaspirillaceae</taxon>
        <taxon>Rivihabitans</taxon>
    </lineage>
</organism>
<dbReference type="PANTHER" id="PTHR30483">
    <property type="entry name" value="LEUCINE-SPECIFIC-BINDING PROTEIN"/>
    <property type="match status" value="1"/>
</dbReference>
<feature type="domain" description="Leucine-binding protein" evidence="4">
    <location>
        <begin position="96"/>
        <end position="202"/>
    </location>
</feature>
<accession>A0A318L001</accession>
<dbReference type="InterPro" id="IPR028081">
    <property type="entry name" value="Leu-bd"/>
</dbReference>
<reference evidence="5 6" key="1">
    <citation type="submission" date="2018-05" db="EMBL/GenBank/DDBJ databases">
        <title>Genomic Encyclopedia of Type Strains, Phase IV (KMG-IV): sequencing the most valuable type-strain genomes for metagenomic binning, comparative biology and taxonomic classification.</title>
        <authorList>
            <person name="Goeker M."/>
        </authorList>
    </citation>
    <scope>NUCLEOTIDE SEQUENCE [LARGE SCALE GENOMIC DNA]</scope>
    <source>
        <strain evidence="5 6">DSM 29661</strain>
    </source>
</reference>
<dbReference type="InterPro" id="IPR022478">
    <property type="entry name" value="ABC_transptr_sub-bd_PQQ"/>
</dbReference>
<sequence>MLLRPFHLALTALCCAASSAWALTTVDIAYLEETRPPVATLANLEPPPADLGRAGVELGIRDNDSTGKFLQQRFQLHSIQLPVGAPASEWLARLNKTKARLVVANLPAATLETLLKQPGQEGVLWFNAGAADDALRQSRCRPNLLHTLPGRAMQADALAQYLVARRWKKWFLVTGPQPEDAAYAAAVRRAAKRFGGQIVGEKAWRYSHDARRTAQAEVPTFTQVAEHDVMIVADERGDFGDYFLYRTWLPRPVAGTQGLVAAGWHASAEQWGAVQLQNRFRAYAKRPMQAADYAGWAAVRSVGEAAARTQSGDAKVLRDYIRSPEFELAAFKGRSLSYRAWNGELRQPMLIAQPRALVSLSPQEGFLHPSSDLDTLGFDAPEVKCKP</sequence>
<dbReference type="InterPro" id="IPR051010">
    <property type="entry name" value="BCAA_transport"/>
</dbReference>
<evidence type="ECO:0000256" key="3">
    <source>
        <dbReference type="SAM" id="SignalP"/>
    </source>
</evidence>
<feature type="chain" id="PRO_5016301089" evidence="3">
    <location>
        <begin position="23"/>
        <end position="387"/>
    </location>
</feature>
<comment type="similarity">
    <text evidence="1">Belongs to the leucine-binding protein family.</text>
</comment>
<dbReference type="EMBL" id="QJKI01000002">
    <property type="protein sequence ID" value="PXX81236.1"/>
    <property type="molecule type" value="Genomic_DNA"/>
</dbReference>
<dbReference type="CDD" id="cd06268">
    <property type="entry name" value="PBP1_ABC_transporter_LIVBP-like"/>
    <property type="match status" value="1"/>
</dbReference>
<comment type="caution">
    <text evidence="5">The sequence shown here is derived from an EMBL/GenBank/DDBJ whole genome shotgun (WGS) entry which is preliminary data.</text>
</comment>
<dbReference type="NCBIfam" id="TIGR03863">
    <property type="entry name" value="PQQ_ABC_bind"/>
    <property type="match status" value="1"/>
</dbReference>
<keyword evidence="6" id="KW-1185">Reference proteome</keyword>
<protein>
    <submittedName>
        <fullName evidence="5">Amino acid/amide ABC transporter substrate-binding protein (HAAT family)</fullName>
    </submittedName>
</protein>
<evidence type="ECO:0000313" key="5">
    <source>
        <dbReference type="EMBL" id="PXX81236.1"/>
    </source>
</evidence>
<dbReference type="OrthoDB" id="5341635at2"/>
<dbReference type="Gene3D" id="3.40.50.2300">
    <property type="match status" value="2"/>
</dbReference>
<dbReference type="AlphaFoldDB" id="A0A318L001"/>
<keyword evidence="2 3" id="KW-0732">Signal</keyword>
<evidence type="ECO:0000259" key="4">
    <source>
        <dbReference type="Pfam" id="PF13458"/>
    </source>
</evidence>
<evidence type="ECO:0000256" key="2">
    <source>
        <dbReference type="ARBA" id="ARBA00022729"/>
    </source>
</evidence>
<proteinExistence type="inferred from homology"/>
<dbReference type="SUPFAM" id="SSF53822">
    <property type="entry name" value="Periplasmic binding protein-like I"/>
    <property type="match status" value="1"/>
</dbReference>
<evidence type="ECO:0000256" key="1">
    <source>
        <dbReference type="ARBA" id="ARBA00010062"/>
    </source>
</evidence>
<name>A0A318L001_9NEIS</name>
<gene>
    <name evidence="5" type="ORF">DFR34_10271</name>
</gene>
<evidence type="ECO:0000313" key="6">
    <source>
        <dbReference type="Proteomes" id="UP000247555"/>
    </source>
</evidence>
<dbReference type="PANTHER" id="PTHR30483:SF6">
    <property type="entry name" value="PERIPLASMIC BINDING PROTEIN OF ABC TRANSPORTER FOR NATURAL AMINO ACIDS"/>
    <property type="match status" value="1"/>
</dbReference>
<dbReference type="Proteomes" id="UP000247555">
    <property type="component" value="Unassembled WGS sequence"/>
</dbReference>
<feature type="signal peptide" evidence="3">
    <location>
        <begin position="1"/>
        <end position="22"/>
    </location>
</feature>
<dbReference type="RefSeq" id="WP_110389549.1">
    <property type="nucleotide sequence ID" value="NZ_QJKI01000002.1"/>
</dbReference>
<dbReference type="Pfam" id="PF13458">
    <property type="entry name" value="Peripla_BP_6"/>
    <property type="match status" value="1"/>
</dbReference>